<evidence type="ECO:0000256" key="1">
    <source>
        <dbReference type="ARBA" id="ARBA00022559"/>
    </source>
</evidence>
<dbReference type="OrthoDB" id="2859658at2759"/>
<evidence type="ECO:0000313" key="4">
    <source>
        <dbReference type="EMBL" id="RKO88906.1"/>
    </source>
</evidence>
<feature type="non-terminal residue" evidence="4">
    <location>
        <position position="97"/>
    </location>
</feature>
<protein>
    <submittedName>
        <fullName evidence="4">Heme peroxidase</fullName>
    </submittedName>
</protein>
<keyword evidence="2" id="KW-0408">Iron</keyword>
<dbReference type="PANTHER" id="PTHR31356">
    <property type="entry name" value="THYLAKOID LUMENAL 29 KDA PROTEIN, CHLOROPLASTIC-RELATED"/>
    <property type="match status" value="1"/>
</dbReference>
<accession>A0A4P9WES2</accession>
<dbReference type="Gene3D" id="1.10.420.10">
    <property type="entry name" value="Peroxidase, domain 2"/>
    <property type="match status" value="1"/>
</dbReference>
<keyword evidence="5" id="KW-1185">Reference proteome</keyword>
<reference evidence="5" key="1">
    <citation type="journal article" date="2018" name="Nat. Microbiol.">
        <title>Leveraging single-cell genomics to expand the fungal tree of life.</title>
        <authorList>
            <person name="Ahrendt S.R."/>
            <person name="Quandt C.A."/>
            <person name="Ciobanu D."/>
            <person name="Clum A."/>
            <person name="Salamov A."/>
            <person name="Andreopoulos B."/>
            <person name="Cheng J.F."/>
            <person name="Woyke T."/>
            <person name="Pelin A."/>
            <person name="Henrissat B."/>
            <person name="Reynolds N.K."/>
            <person name="Benny G.L."/>
            <person name="Smith M.E."/>
            <person name="James T.Y."/>
            <person name="Grigoriev I.V."/>
        </authorList>
    </citation>
    <scope>NUCLEOTIDE SEQUENCE [LARGE SCALE GENOMIC DNA]</scope>
</reference>
<proteinExistence type="predicted"/>
<dbReference type="GO" id="GO:0020037">
    <property type="term" value="F:heme binding"/>
    <property type="evidence" value="ECO:0007669"/>
    <property type="project" value="InterPro"/>
</dbReference>
<dbReference type="GO" id="GO:0004601">
    <property type="term" value="F:peroxidase activity"/>
    <property type="evidence" value="ECO:0007669"/>
    <property type="project" value="UniProtKB-KW"/>
</dbReference>
<dbReference type="Proteomes" id="UP000269721">
    <property type="component" value="Unassembled WGS sequence"/>
</dbReference>
<name>A0A4P9WES2_9FUNG</name>
<dbReference type="GO" id="GO:0000302">
    <property type="term" value="P:response to reactive oxygen species"/>
    <property type="evidence" value="ECO:0007669"/>
    <property type="project" value="TreeGrafter"/>
</dbReference>
<evidence type="ECO:0000313" key="5">
    <source>
        <dbReference type="Proteomes" id="UP000269721"/>
    </source>
</evidence>
<dbReference type="SUPFAM" id="SSF48113">
    <property type="entry name" value="Heme-dependent peroxidases"/>
    <property type="match status" value="1"/>
</dbReference>
<dbReference type="InterPro" id="IPR010255">
    <property type="entry name" value="Haem_peroxidase_sf"/>
</dbReference>
<dbReference type="GO" id="GO:0042744">
    <property type="term" value="P:hydrogen peroxide catabolic process"/>
    <property type="evidence" value="ECO:0007669"/>
    <property type="project" value="TreeGrafter"/>
</dbReference>
<dbReference type="PANTHER" id="PTHR31356:SF58">
    <property type="entry name" value="CYTOCHROME C PEROXIDASE, MITOCHONDRIAL"/>
    <property type="match status" value="1"/>
</dbReference>
<keyword evidence="2" id="KW-0349">Heme</keyword>
<dbReference type="InterPro" id="IPR044831">
    <property type="entry name" value="Ccp1-like"/>
</dbReference>
<sequence>FNDQEIVALSAALALFRYHPGHSGFEGPRTVTPISFSNGYLKKLLEQGCIGRNWAGPNQFAEEVTGSLMMLDTDLALDQSFKKFVNLYATDEATFFS</sequence>
<dbReference type="EMBL" id="KZ996408">
    <property type="protein sequence ID" value="RKO88906.1"/>
    <property type="molecule type" value="Genomic_DNA"/>
</dbReference>
<dbReference type="AlphaFoldDB" id="A0A4P9WES2"/>
<keyword evidence="1 4" id="KW-0575">Peroxidase</keyword>
<keyword evidence="3" id="KW-0560">Oxidoreductase</keyword>
<dbReference type="GO" id="GO:0034599">
    <property type="term" value="P:cellular response to oxidative stress"/>
    <property type="evidence" value="ECO:0007669"/>
    <property type="project" value="InterPro"/>
</dbReference>
<evidence type="ECO:0000256" key="2">
    <source>
        <dbReference type="ARBA" id="ARBA00022617"/>
    </source>
</evidence>
<gene>
    <name evidence="4" type="ORF">BDK51DRAFT_10026</name>
</gene>
<feature type="non-terminal residue" evidence="4">
    <location>
        <position position="1"/>
    </location>
</feature>
<keyword evidence="2" id="KW-0479">Metal-binding</keyword>
<organism evidence="4 5">
    <name type="scientific">Blyttiomyces helicus</name>
    <dbReference type="NCBI Taxonomy" id="388810"/>
    <lineage>
        <taxon>Eukaryota</taxon>
        <taxon>Fungi</taxon>
        <taxon>Fungi incertae sedis</taxon>
        <taxon>Chytridiomycota</taxon>
        <taxon>Chytridiomycota incertae sedis</taxon>
        <taxon>Chytridiomycetes</taxon>
        <taxon>Chytridiomycetes incertae sedis</taxon>
        <taxon>Blyttiomyces</taxon>
    </lineage>
</organism>
<evidence type="ECO:0000256" key="3">
    <source>
        <dbReference type="ARBA" id="ARBA00023002"/>
    </source>
</evidence>